<sequence length="105" mass="12029">MINMANPIDDSNYLWREETSEGHTRIGLNDEARNQIGQISYASFPKNLNEVKVGEEFFSFEGAKAVEDIHSPQSGKVARVNTELLDHPDYLNDADKEKNWIIELY</sequence>
<dbReference type="InterPro" id="IPR002930">
    <property type="entry name" value="GCV_H"/>
</dbReference>
<gene>
    <name evidence="2" type="ORF">GQR93_02095</name>
</gene>
<dbReference type="AlphaFoldDB" id="A0A6P1E3A5"/>
<dbReference type="SUPFAM" id="SSF51230">
    <property type="entry name" value="Single hybrid motif"/>
    <property type="match status" value="1"/>
</dbReference>
<evidence type="ECO:0000313" key="3">
    <source>
        <dbReference type="Proteomes" id="UP000465035"/>
    </source>
</evidence>
<dbReference type="GeneID" id="69057147"/>
<dbReference type="GO" id="GO:0019464">
    <property type="term" value="P:glycine decarboxylation via glycine cleavage system"/>
    <property type="evidence" value="ECO:0007669"/>
    <property type="project" value="InterPro"/>
</dbReference>
<organism evidence="2 3">
    <name type="scientific">Lentilactobacillus hilgardii</name>
    <name type="common">Lactobacillus hilgardii</name>
    <dbReference type="NCBI Taxonomy" id="1588"/>
    <lineage>
        <taxon>Bacteria</taxon>
        <taxon>Bacillati</taxon>
        <taxon>Bacillota</taxon>
        <taxon>Bacilli</taxon>
        <taxon>Lactobacillales</taxon>
        <taxon>Lactobacillaceae</taxon>
        <taxon>Lentilactobacillus</taxon>
    </lineage>
</organism>
<dbReference type="RefSeq" id="WP_003551871.1">
    <property type="nucleotide sequence ID" value="NZ_CABKOL010000106.1"/>
</dbReference>
<dbReference type="PANTHER" id="PTHR11715">
    <property type="entry name" value="GLYCINE CLEAVAGE SYSTEM H PROTEIN"/>
    <property type="match status" value="1"/>
</dbReference>
<dbReference type="EMBL" id="CP047121">
    <property type="protein sequence ID" value="QHB51098.1"/>
    <property type="molecule type" value="Genomic_DNA"/>
</dbReference>
<dbReference type="InterPro" id="IPR011053">
    <property type="entry name" value="Single_hybrid_motif"/>
</dbReference>
<dbReference type="GO" id="GO:0005829">
    <property type="term" value="C:cytosol"/>
    <property type="evidence" value="ECO:0007669"/>
    <property type="project" value="TreeGrafter"/>
</dbReference>
<name>A0A6P1E3A5_LENHI</name>
<evidence type="ECO:0000313" key="2">
    <source>
        <dbReference type="EMBL" id="QHB51098.1"/>
    </source>
</evidence>
<dbReference type="PANTHER" id="PTHR11715:SF3">
    <property type="entry name" value="GLYCINE CLEAVAGE SYSTEM H PROTEIN-RELATED"/>
    <property type="match status" value="1"/>
</dbReference>
<dbReference type="SMR" id="A0A6P1E3A5"/>
<reference evidence="2 3" key="1">
    <citation type="submission" date="2019-12" db="EMBL/GenBank/DDBJ databases">
        <title>Lactobacillus hilgardii FLUB.</title>
        <authorList>
            <person name="Gustaw K."/>
        </authorList>
    </citation>
    <scope>NUCLEOTIDE SEQUENCE [LARGE SCALE GENOMIC DNA]</scope>
    <source>
        <strain evidence="2 3">FLUB</strain>
    </source>
</reference>
<protein>
    <submittedName>
        <fullName evidence="2">Glycine cleavage system protein H</fullName>
    </submittedName>
</protein>
<dbReference type="Proteomes" id="UP000465035">
    <property type="component" value="Chromosome"/>
</dbReference>
<dbReference type="InterPro" id="IPR033753">
    <property type="entry name" value="GCV_H/Fam206"/>
</dbReference>
<evidence type="ECO:0000256" key="1">
    <source>
        <dbReference type="ARBA" id="ARBA00022823"/>
    </source>
</evidence>
<dbReference type="CDD" id="cd06848">
    <property type="entry name" value="GCS_H"/>
    <property type="match status" value="1"/>
</dbReference>
<dbReference type="Pfam" id="PF01597">
    <property type="entry name" value="GCV_H"/>
    <property type="match status" value="1"/>
</dbReference>
<proteinExistence type="predicted"/>
<dbReference type="Gene3D" id="2.40.50.100">
    <property type="match status" value="1"/>
</dbReference>
<keyword evidence="1" id="KW-0450">Lipoyl</keyword>
<dbReference type="GO" id="GO:0009249">
    <property type="term" value="P:protein lipoylation"/>
    <property type="evidence" value="ECO:0007669"/>
    <property type="project" value="TreeGrafter"/>
</dbReference>
<accession>A0A6P1E3A5</accession>
<dbReference type="GO" id="GO:0005960">
    <property type="term" value="C:glycine cleavage complex"/>
    <property type="evidence" value="ECO:0007669"/>
    <property type="project" value="InterPro"/>
</dbReference>